<name>A0A326TSG7_THEHA</name>
<evidence type="ECO:0000313" key="2">
    <source>
        <dbReference type="EMBL" id="PZW18148.1"/>
    </source>
</evidence>
<evidence type="ECO:0000313" key="3">
    <source>
        <dbReference type="Proteomes" id="UP000248806"/>
    </source>
</evidence>
<sequence>MERRPENSALVNEEQPMQKAPLLPSRPEKSPFHRIRHVENGWEYWSARELQQLLGYTEWRKFEDAIGRAMISCQNSNQASSDHFVHAAKMVQLGSGSLRELRNAYCYRSGFLQPQVLPNASVSRWLCI</sequence>
<protein>
    <recommendedName>
        <fullName evidence="4">DNA-damage-inducible protein D</fullName>
    </recommendedName>
</protein>
<evidence type="ECO:0000256" key="1">
    <source>
        <dbReference type="SAM" id="MobiDB-lite"/>
    </source>
</evidence>
<reference evidence="2 3" key="1">
    <citation type="submission" date="2018-06" db="EMBL/GenBank/DDBJ databases">
        <title>Genomic Encyclopedia of Archaeal and Bacterial Type Strains, Phase II (KMG-II): from individual species to whole genera.</title>
        <authorList>
            <person name="Goeker M."/>
        </authorList>
    </citation>
    <scope>NUCLEOTIDE SEQUENCE [LARGE SCALE GENOMIC DNA]</scope>
    <source>
        <strain evidence="2 3">ATCC BAA-1881</strain>
    </source>
</reference>
<comment type="caution">
    <text evidence="2">The sequence shown here is derived from an EMBL/GenBank/DDBJ whole genome shotgun (WGS) entry which is preliminary data.</text>
</comment>
<feature type="region of interest" description="Disordered" evidence="1">
    <location>
        <begin position="1"/>
        <end position="29"/>
    </location>
</feature>
<dbReference type="AlphaFoldDB" id="A0A326TSG7"/>
<dbReference type="EMBL" id="QKUF01000059">
    <property type="protein sequence ID" value="PZW18148.1"/>
    <property type="molecule type" value="Genomic_DNA"/>
</dbReference>
<organism evidence="2 3">
    <name type="scientific">Thermosporothrix hazakensis</name>
    <dbReference type="NCBI Taxonomy" id="644383"/>
    <lineage>
        <taxon>Bacteria</taxon>
        <taxon>Bacillati</taxon>
        <taxon>Chloroflexota</taxon>
        <taxon>Ktedonobacteria</taxon>
        <taxon>Ktedonobacterales</taxon>
        <taxon>Thermosporotrichaceae</taxon>
        <taxon>Thermosporothrix</taxon>
    </lineage>
</organism>
<proteinExistence type="predicted"/>
<gene>
    <name evidence="2" type="ORF">EI42_06316</name>
</gene>
<dbReference type="Proteomes" id="UP000248806">
    <property type="component" value="Unassembled WGS sequence"/>
</dbReference>
<accession>A0A326TSG7</accession>
<keyword evidence="3" id="KW-1185">Reference proteome</keyword>
<evidence type="ECO:0008006" key="4">
    <source>
        <dbReference type="Google" id="ProtNLM"/>
    </source>
</evidence>